<keyword evidence="2" id="KW-1185">Reference proteome</keyword>
<organism evidence="1 2">
    <name type="scientific">Trifolium medium</name>
    <dbReference type="NCBI Taxonomy" id="97028"/>
    <lineage>
        <taxon>Eukaryota</taxon>
        <taxon>Viridiplantae</taxon>
        <taxon>Streptophyta</taxon>
        <taxon>Embryophyta</taxon>
        <taxon>Tracheophyta</taxon>
        <taxon>Spermatophyta</taxon>
        <taxon>Magnoliopsida</taxon>
        <taxon>eudicotyledons</taxon>
        <taxon>Gunneridae</taxon>
        <taxon>Pentapetalae</taxon>
        <taxon>rosids</taxon>
        <taxon>fabids</taxon>
        <taxon>Fabales</taxon>
        <taxon>Fabaceae</taxon>
        <taxon>Papilionoideae</taxon>
        <taxon>50 kb inversion clade</taxon>
        <taxon>NPAAA clade</taxon>
        <taxon>Hologalegina</taxon>
        <taxon>IRL clade</taxon>
        <taxon>Trifolieae</taxon>
        <taxon>Trifolium</taxon>
    </lineage>
</organism>
<evidence type="ECO:0000313" key="1">
    <source>
        <dbReference type="EMBL" id="MCI26242.1"/>
    </source>
</evidence>
<dbReference type="Proteomes" id="UP000265520">
    <property type="component" value="Unassembled WGS sequence"/>
</dbReference>
<evidence type="ECO:0000313" key="2">
    <source>
        <dbReference type="Proteomes" id="UP000265520"/>
    </source>
</evidence>
<dbReference type="EMBL" id="LXQA010152049">
    <property type="protein sequence ID" value="MCI26242.1"/>
    <property type="molecule type" value="Genomic_DNA"/>
</dbReference>
<name>A0A392QQU0_9FABA</name>
<comment type="caution">
    <text evidence="1">The sequence shown here is derived from an EMBL/GenBank/DDBJ whole genome shotgun (WGS) entry which is preliminary data.</text>
</comment>
<accession>A0A392QQU0</accession>
<sequence>MSDGCYGEFGMRLDEVIWLSRLCGHCGVVEQATMLIEIKYDDWIIIGATRIGIKGRCTSRVSEPNDVRRWLYERW</sequence>
<feature type="non-terminal residue" evidence="1">
    <location>
        <position position="75"/>
    </location>
</feature>
<dbReference type="AlphaFoldDB" id="A0A392QQU0"/>
<proteinExistence type="predicted"/>
<reference evidence="1 2" key="1">
    <citation type="journal article" date="2018" name="Front. Plant Sci.">
        <title>Red Clover (Trifolium pratense) and Zigzag Clover (T. medium) - A Picture of Genomic Similarities and Differences.</title>
        <authorList>
            <person name="Dluhosova J."/>
            <person name="Istvanek J."/>
            <person name="Nedelnik J."/>
            <person name="Repkova J."/>
        </authorList>
    </citation>
    <scope>NUCLEOTIDE SEQUENCE [LARGE SCALE GENOMIC DNA]</scope>
    <source>
        <strain evidence="2">cv. 10/8</strain>
        <tissue evidence="1">Leaf</tissue>
    </source>
</reference>
<protein>
    <submittedName>
        <fullName evidence="1">Uncharacterized protein</fullName>
    </submittedName>
</protein>